<dbReference type="HAMAP" id="MF_01664">
    <property type="entry name" value="HemeA_synth_type1"/>
    <property type="match status" value="1"/>
</dbReference>
<dbReference type="GO" id="GO:0120547">
    <property type="term" value="F:heme A synthase activity"/>
    <property type="evidence" value="ECO:0007669"/>
    <property type="project" value="UniProtKB-EC"/>
</dbReference>
<evidence type="ECO:0000313" key="12">
    <source>
        <dbReference type="EMBL" id="ADH99132.1"/>
    </source>
</evidence>
<keyword evidence="6 11" id="KW-0560">Oxidoreductase</keyword>
<feature type="transmembrane region" description="Helical" evidence="11">
    <location>
        <begin position="61"/>
        <end position="82"/>
    </location>
</feature>
<dbReference type="RefSeq" id="WP_013172556.1">
    <property type="nucleotide sequence ID" value="NC_014219.1"/>
</dbReference>
<feature type="transmembrane region" description="Helical" evidence="11">
    <location>
        <begin position="122"/>
        <end position="144"/>
    </location>
</feature>
<evidence type="ECO:0000256" key="2">
    <source>
        <dbReference type="ARBA" id="ARBA00022475"/>
    </source>
</evidence>
<evidence type="ECO:0000256" key="7">
    <source>
        <dbReference type="ARBA" id="ARBA00023004"/>
    </source>
</evidence>
<comment type="subcellular location">
    <subcellularLocation>
        <location evidence="11">Cell membrane</location>
        <topology evidence="11">Multi-pass membrane protein</topology>
    </subcellularLocation>
    <subcellularLocation>
        <location evidence="1">Membrane</location>
        <topology evidence="1">Multi-pass membrane protein</topology>
    </subcellularLocation>
</comment>
<feature type="transmembrane region" description="Helical" evidence="11">
    <location>
        <begin position="275"/>
        <end position="296"/>
    </location>
</feature>
<evidence type="ECO:0000256" key="6">
    <source>
        <dbReference type="ARBA" id="ARBA00023002"/>
    </source>
</evidence>
<feature type="binding site" description="axial binding residue" evidence="11">
    <location>
        <position position="215"/>
    </location>
    <ligand>
        <name>heme</name>
        <dbReference type="ChEBI" id="CHEBI:30413"/>
    </ligand>
    <ligandPart>
        <name>Fe</name>
        <dbReference type="ChEBI" id="CHEBI:18248"/>
    </ligandPart>
</feature>
<evidence type="ECO:0000256" key="5">
    <source>
        <dbReference type="ARBA" id="ARBA00022989"/>
    </source>
</evidence>
<sequence length="304" mass="33827">MKFLFLKVFSVLTSIGMLIVLIQGALVTQTGSGDACGAEWPLCYGELIPTNPTIPTLIEYTHRLVSAILGIMVITQAIWSWIRIRKFVKETGFFAIIAVLFIILQGLLGAAAVVWGQSDAVMALHFGFSLVSFASVVLLTVLVFEADKNTDQLTPVLSSSIRKYIYGVLVYIYIVVYSGAYVRHSGSSGACDGWPLCNGQLIPELSGGVLIQFGHRLLAGMLFIVILIMFIRIHRSFRRYRLFYWTSFTALIFITTQVISGAIVIFTTFNLYATMFHAFMISLLFATISYLALVSWRSGRKELQ</sequence>
<comment type="function">
    <text evidence="11">Catalyzes the conversion of heme O to heme A by two successive hydroxylations of the methyl group at C8. The first hydroxylation forms heme I, the second hydroxylation results in an unstable dihydroxymethyl group, which spontaneously dehydrates, resulting in the formyl group of heme A.</text>
</comment>
<protein>
    <recommendedName>
        <fullName evidence="11">Heme A synthase</fullName>
        <shortName evidence="11">HAS</shortName>
        <ecNumber evidence="11">1.17.99.9</ecNumber>
    </recommendedName>
    <alternativeName>
        <fullName evidence="11">Cytochrome aa3-controlling protein</fullName>
    </alternativeName>
</protein>
<proteinExistence type="inferred from homology"/>
<name>D6XTJ6_BACIE</name>
<reference evidence="12" key="1">
    <citation type="submission" date="2009-10" db="EMBL/GenBank/DDBJ databases">
        <title>Complete sequence of Bacillus selenitireducens MLS10.</title>
        <authorList>
            <consortium name="US DOE Joint Genome Institute"/>
            <person name="Lucas S."/>
            <person name="Copeland A."/>
            <person name="Lapidus A."/>
            <person name="Glavina del Rio T."/>
            <person name="Dalin E."/>
            <person name="Tice H."/>
            <person name="Bruce D."/>
            <person name="Goodwin L."/>
            <person name="Pitluck S."/>
            <person name="Sims D."/>
            <person name="Brettin T."/>
            <person name="Detter J.C."/>
            <person name="Han C."/>
            <person name="Larimer F."/>
            <person name="Land M."/>
            <person name="Hauser L."/>
            <person name="Kyrpides N."/>
            <person name="Ovchinnikova G."/>
            <person name="Stolz J."/>
        </authorList>
    </citation>
    <scope>NUCLEOTIDE SEQUENCE [LARGE SCALE GENOMIC DNA]</scope>
    <source>
        <strain evidence="12">MLS10</strain>
    </source>
</reference>
<dbReference type="EC" id="1.17.99.9" evidence="11"/>
<feature type="transmembrane region" description="Helical" evidence="11">
    <location>
        <begin position="94"/>
        <end position="116"/>
    </location>
</feature>
<dbReference type="GO" id="GO:0005886">
    <property type="term" value="C:plasma membrane"/>
    <property type="evidence" value="ECO:0007669"/>
    <property type="project" value="UniProtKB-SubCell"/>
</dbReference>
<dbReference type="Proteomes" id="UP000000271">
    <property type="component" value="Chromosome"/>
</dbReference>
<dbReference type="GO" id="GO:0006784">
    <property type="term" value="P:heme A biosynthetic process"/>
    <property type="evidence" value="ECO:0007669"/>
    <property type="project" value="UniProtKB-UniRule"/>
</dbReference>
<comment type="caution">
    <text evidence="11">Lacks conserved residue(s) required for the propagation of feature annotation.</text>
</comment>
<dbReference type="Pfam" id="PF02628">
    <property type="entry name" value="COX15-CtaA"/>
    <property type="match status" value="1"/>
</dbReference>
<dbReference type="OrthoDB" id="9816428at2"/>
<keyword evidence="13" id="KW-1185">Reference proteome</keyword>
<evidence type="ECO:0000256" key="1">
    <source>
        <dbReference type="ARBA" id="ARBA00004141"/>
    </source>
</evidence>
<feature type="transmembrane region" description="Helical" evidence="11">
    <location>
        <begin position="243"/>
        <end position="269"/>
    </location>
</feature>
<evidence type="ECO:0000256" key="4">
    <source>
        <dbReference type="ARBA" id="ARBA00022723"/>
    </source>
</evidence>
<comment type="catalytic activity">
    <reaction evidence="11">
        <text>Fe(II)-heme o + 2 A + H2O = Fe(II)-heme a + 2 AH2</text>
        <dbReference type="Rhea" id="RHEA:63388"/>
        <dbReference type="ChEBI" id="CHEBI:13193"/>
        <dbReference type="ChEBI" id="CHEBI:15377"/>
        <dbReference type="ChEBI" id="CHEBI:17499"/>
        <dbReference type="ChEBI" id="CHEBI:60530"/>
        <dbReference type="ChEBI" id="CHEBI:61715"/>
        <dbReference type="EC" id="1.17.99.9"/>
    </reaction>
</comment>
<dbReference type="InterPro" id="IPR003780">
    <property type="entry name" value="COX15/CtaA_fam"/>
</dbReference>
<dbReference type="GO" id="GO:0046872">
    <property type="term" value="F:metal ion binding"/>
    <property type="evidence" value="ECO:0007669"/>
    <property type="project" value="UniProtKB-KW"/>
</dbReference>
<keyword evidence="5 11" id="KW-1133">Transmembrane helix</keyword>
<dbReference type="AlphaFoldDB" id="D6XTJ6"/>
<dbReference type="EMBL" id="CP001791">
    <property type="protein sequence ID" value="ADH99132.1"/>
    <property type="molecule type" value="Genomic_DNA"/>
</dbReference>
<evidence type="ECO:0000313" key="13">
    <source>
        <dbReference type="Proteomes" id="UP000000271"/>
    </source>
</evidence>
<evidence type="ECO:0000256" key="11">
    <source>
        <dbReference type="HAMAP-Rule" id="MF_01664"/>
    </source>
</evidence>
<evidence type="ECO:0000256" key="8">
    <source>
        <dbReference type="ARBA" id="ARBA00023133"/>
    </source>
</evidence>
<feature type="binding site" description="axial binding residue" evidence="11">
    <location>
        <position position="277"/>
    </location>
    <ligand>
        <name>heme</name>
        <dbReference type="ChEBI" id="CHEBI:30413"/>
    </ligand>
    <ligandPart>
        <name>Fe</name>
        <dbReference type="ChEBI" id="CHEBI:18248"/>
    </ligandPart>
</feature>
<evidence type="ECO:0000256" key="10">
    <source>
        <dbReference type="ARBA" id="ARBA00023157"/>
    </source>
</evidence>
<keyword evidence="7 11" id="KW-0408">Iron</keyword>
<comment type="similarity">
    <text evidence="11">Belongs to the COX15/CtaA family. Type 1 subfamily.</text>
</comment>
<dbReference type="InterPro" id="IPR023755">
    <property type="entry name" value="HemeA_Synthase_type1"/>
</dbReference>
<dbReference type="STRING" id="439292.Bsel_1622"/>
<accession>D6XTJ6</accession>
<keyword evidence="10" id="KW-1015">Disulfide bond</keyword>
<dbReference type="InterPro" id="IPR050450">
    <property type="entry name" value="COX15/CtaA_HemeA_synthase"/>
</dbReference>
<gene>
    <name evidence="11" type="primary">ctaA</name>
    <name evidence="12" type="ordered locus">Bsel_1622</name>
</gene>
<keyword evidence="9 11" id="KW-0472">Membrane</keyword>
<dbReference type="UniPathway" id="UPA00269">
    <property type="reaction ID" value="UER00713"/>
</dbReference>
<dbReference type="PANTHER" id="PTHR35457">
    <property type="entry name" value="HEME A SYNTHASE"/>
    <property type="match status" value="1"/>
</dbReference>
<keyword evidence="2 11" id="KW-1003">Cell membrane</keyword>
<keyword evidence="8 11" id="KW-0350">Heme biosynthesis</keyword>
<evidence type="ECO:0000256" key="9">
    <source>
        <dbReference type="ARBA" id="ARBA00023136"/>
    </source>
</evidence>
<dbReference type="eggNOG" id="COG1612">
    <property type="taxonomic scope" value="Bacteria"/>
</dbReference>
<comment type="cofactor">
    <cofactor evidence="11">
        <name>heme b</name>
        <dbReference type="ChEBI" id="CHEBI:60344"/>
    </cofactor>
</comment>
<keyword evidence="4 11" id="KW-0479">Metal-binding</keyword>
<comment type="pathway">
    <text evidence="11">Porphyrin-containing compound metabolism; heme A biosynthesis; heme A from heme O: step 1/1.</text>
</comment>
<dbReference type="HOGENOM" id="CLU_041525_3_0_9"/>
<keyword evidence="3 11" id="KW-0812">Transmembrane</keyword>
<organism evidence="12 13">
    <name type="scientific">Bacillus selenitireducens (strain ATCC 700615 / DSM 15326 / MLS10)</name>
    <dbReference type="NCBI Taxonomy" id="439292"/>
    <lineage>
        <taxon>Bacteria</taxon>
        <taxon>Bacillati</taxon>
        <taxon>Bacillota</taxon>
        <taxon>Bacilli</taxon>
        <taxon>Bacillales</taxon>
        <taxon>Bacillaceae</taxon>
        <taxon>Salisediminibacterium</taxon>
    </lineage>
</organism>
<feature type="transmembrane region" description="Helical" evidence="11">
    <location>
        <begin position="213"/>
        <end position="231"/>
    </location>
</feature>
<feature type="transmembrane region" description="Helical" evidence="11">
    <location>
        <begin position="164"/>
        <end position="182"/>
    </location>
</feature>
<comment type="subunit">
    <text evidence="11">Interacts with CtaB.</text>
</comment>
<evidence type="ECO:0000256" key="3">
    <source>
        <dbReference type="ARBA" id="ARBA00022692"/>
    </source>
</evidence>
<dbReference type="PANTHER" id="PTHR35457:SF1">
    <property type="entry name" value="HEME A SYNTHASE"/>
    <property type="match status" value="1"/>
</dbReference>
<dbReference type="KEGG" id="bse:Bsel_1622"/>